<proteinExistence type="predicted"/>
<evidence type="ECO:0000256" key="1">
    <source>
        <dbReference type="SAM" id="Phobius"/>
    </source>
</evidence>
<protein>
    <submittedName>
        <fullName evidence="2">Uncharacterized protein</fullName>
    </submittedName>
</protein>
<comment type="caution">
    <text evidence="2">The sequence shown here is derived from an EMBL/GenBank/DDBJ whole genome shotgun (WGS) entry which is preliminary data.</text>
</comment>
<reference evidence="2" key="1">
    <citation type="submission" date="2023-03" db="EMBL/GenBank/DDBJ databases">
        <title>Massive genome expansion in bonnet fungi (Mycena s.s.) driven by repeated elements and novel gene families across ecological guilds.</title>
        <authorList>
            <consortium name="Lawrence Berkeley National Laboratory"/>
            <person name="Harder C.B."/>
            <person name="Miyauchi S."/>
            <person name="Viragh M."/>
            <person name="Kuo A."/>
            <person name="Thoen E."/>
            <person name="Andreopoulos B."/>
            <person name="Lu D."/>
            <person name="Skrede I."/>
            <person name="Drula E."/>
            <person name="Henrissat B."/>
            <person name="Morin E."/>
            <person name="Kohler A."/>
            <person name="Barry K."/>
            <person name="LaButti K."/>
            <person name="Morin E."/>
            <person name="Salamov A."/>
            <person name="Lipzen A."/>
            <person name="Mereny Z."/>
            <person name="Hegedus B."/>
            <person name="Baldrian P."/>
            <person name="Stursova M."/>
            <person name="Weitz H."/>
            <person name="Taylor A."/>
            <person name="Grigoriev I.V."/>
            <person name="Nagy L.G."/>
            <person name="Martin F."/>
            <person name="Kauserud H."/>
        </authorList>
    </citation>
    <scope>NUCLEOTIDE SEQUENCE</scope>
    <source>
        <strain evidence="2">CBHHK188m</strain>
    </source>
</reference>
<gene>
    <name evidence="2" type="ORF">DFH07DRAFT_767177</name>
</gene>
<accession>A0AAD7NSV7</accession>
<organism evidence="2 3">
    <name type="scientific">Mycena maculata</name>
    <dbReference type="NCBI Taxonomy" id="230809"/>
    <lineage>
        <taxon>Eukaryota</taxon>
        <taxon>Fungi</taxon>
        <taxon>Dikarya</taxon>
        <taxon>Basidiomycota</taxon>
        <taxon>Agaricomycotina</taxon>
        <taxon>Agaricomycetes</taxon>
        <taxon>Agaricomycetidae</taxon>
        <taxon>Agaricales</taxon>
        <taxon>Marasmiineae</taxon>
        <taxon>Mycenaceae</taxon>
        <taxon>Mycena</taxon>
    </lineage>
</organism>
<evidence type="ECO:0000313" key="2">
    <source>
        <dbReference type="EMBL" id="KAJ7774459.1"/>
    </source>
</evidence>
<name>A0AAD7NSV7_9AGAR</name>
<keyword evidence="1" id="KW-0472">Membrane</keyword>
<dbReference type="AlphaFoldDB" id="A0AAD7NSV7"/>
<dbReference type="Proteomes" id="UP001215280">
    <property type="component" value="Unassembled WGS sequence"/>
</dbReference>
<keyword evidence="3" id="KW-1185">Reference proteome</keyword>
<feature type="transmembrane region" description="Helical" evidence="1">
    <location>
        <begin position="75"/>
        <end position="100"/>
    </location>
</feature>
<dbReference type="EMBL" id="JARJLG010000015">
    <property type="protein sequence ID" value="KAJ7774459.1"/>
    <property type="molecule type" value="Genomic_DNA"/>
</dbReference>
<keyword evidence="1" id="KW-1133">Transmembrane helix</keyword>
<evidence type="ECO:0000313" key="3">
    <source>
        <dbReference type="Proteomes" id="UP001215280"/>
    </source>
</evidence>
<keyword evidence="1" id="KW-0812">Transmembrane</keyword>
<sequence length="124" mass="13163">MTLGMRYTCATHSCSSLAVMDWGVPQAAENGEVKTKAGKIDLRMEKTARVQKAESLNWGIVAQVLPGGISVGGRFFVGFGIILGWCTALAHVASVIFLGVHGTGSRVRTLVLVIEAFVVLFLGL</sequence>